<keyword evidence="4 7" id="KW-0812">Transmembrane</keyword>
<dbReference type="InterPro" id="IPR022357">
    <property type="entry name" value="MIP_CS"/>
</dbReference>
<evidence type="ECO:0000313" key="9">
    <source>
        <dbReference type="EMBL" id="KAK9719010.1"/>
    </source>
</evidence>
<dbReference type="PRINTS" id="PR02019">
    <property type="entry name" value="AQUAPORIN7"/>
</dbReference>
<evidence type="ECO:0000256" key="4">
    <source>
        <dbReference type="ARBA" id="ARBA00022692"/>
    </source>
</evidence>
<gene>
    <name evidence="9" type="primary">FPS1_4</name>
    <name evidence="9" type="ORF">K7432_005088</name>
</gene>
<proteinExistence type="inferred from homology"/>
<evidence type="ECO:0000313" key="10">
    <source>
        <dbReference type="Proteomes" id="UP001479436"/>
    </source>
</evidence>
<feature type="transmembrane region" description="Helical" evidence="8">
    <location>
        <begin position="261"/>
        <end position="285"/>
    </location>
</feature>
<comment type="subcellular location">
    <subcellularLocation>
        <location evidence="1">Membrane</location>
        <topology evidence="1">Multi-pass membrane protein</topology>
    </subcellularLocation>
</comment>
<comment type="caution">
    <text evidence="9">The sequence shown here is derived from an EMBL/GenBank/DDBJ whole genome shotgun (WGS) entry which is preliminary data.</text>
</comment>
<feature type="transmembrane region" description="Helical" evidence="8">
    <location>
        <begin position="212"/>
        <end position="234"/>
    </location>
</feature>
<keyword evidence="3 7" id="KW-0813">Transport</keyword>
<dbReference type="InterPro" id="IPR000425">
    <property type="entry name" value="MIP"/>
</dbReference>
<feature type="transmembrane region" description="Helical" evidence="8">
    <location>
        <begin position="126"/>
        <end position="146"/>
    </location>
</feature>
<sequence length="295" mass="32199">MGLNDPTRLDLDDSTYPQEEEIPQTKLQKIISNIAPNFRYEYREYFAEFLSTMILLIFGNSVVHQVLLNTENTSGEYLSINLGWGFGLTVAIYSNAGISGAHLNPAVTITLALLRGFPWKKVPGFIFAQTLGAFCGAGLVHSLWLADINEFDGGVRQVVGPQATASFYATYPQPFLNLGTAFWTELLSTGLLMIALLGCNDKRNAIHVGANPIFVGILVVTIGMCTGFLTGYAINPARDFGPRLFTWVAGYGTEVWTASNYYFWVPVIGPIVGAVLGGIVFEFLLCGTAKPKNTF</sequence>
<evidence type="ECO:0000256" key="5">
    <source>
        <dbReference type="ARBA" id="ARBA00022989"/>
    </source>
</evidence>
<evidence type="ECO:0000256" key="1">
    <source>
        <dbReference type="ARBA" id="ARBA00004141"/>
    </source>
</evidence>
<name>A0ABR2W3Q9_9FUNG</name>
<evidence type="ECO:0000256" key="7">
    <source>
        <dbReference type="RuleBase" id="RU000477"/>
    </source>
</evidence>
<dbReference type="InterPro" id="IPR023271">
    <property type="entry name" value="Aquaporin-like"/>
</dbReference>
<evidence type="ECO:0000256" key="3">
    <source>
        <dbReference type="ARBA" id="ARBA00022448"/>
    </source>
</evidence>
<evidence type="ECO:0000256" key="8">
    <source>
        <dbReference type="SAM" id="Phobius"/>
    </source>
</evidence>
<dbReference type="SUPFAM" id="SSF81338">
    <property type="entry name" value="Aquaporin-like"/>
    <property type="match status" value="1"/>
</dbReference>
<feature type="transmembrane region" description="Helical" evidence="8">
    <location>
        <begin position="45"/>
        <end position="63"/>
    </location>
</feature>
<protein>
    <submittedName>
        <fullName evidence="9">Glycerol channel</fullName>
    </submittedName>
</protein>
<feature type="transmembrane region" description="Helical" evidence="8">
    <location>
        <begin position="181"/>
        <end position="200"/>
    </location>
</feature>
<accession>A0ABR2W3Q9</accession>
<dbReference type="NCBIfam" id="TIGR00861">
    <property type="entry name" value="MIP"/>
    <property type="match status" value="1"/>
</dbReference>
<dbReference type="PROSITE" id="PS00221">
    <property type="entry name" value="MIP"/>
    <property type="match status" value="1"/>
</dbReference>
<organism evidence="9 10">
    <name type="scientific">Basidiobolus ranarum</name>
    <dbReference type="NCBI Taxonomy" id="34480"/>
    <lineage>
        <taxon>Eukaryota</taxon>
        <taxon>Fungi</taxon>
        <taxon>Fungi incertae sedis</taxon>
        <taxon>Zoopagomycota</taxon>
        <taxon>Entomophthoromycotina</taxon>
        <taxon>Basidiobolomycetes</taxon>
        <taxon>Basidiobolales</taxon>
        <taxon>Basidiobolaceae</taxon>
        <taxon>Basidiobolus</taxon>
    </lineage>
</organism>
<dbReference type="CDD" id="cd00333">
    <property type="entry name" value="MIP"/>
    <property type="match status" value="1"/>
</dbReference>
<dbReference type="Proteomes" id="UP001479436">
    <property type="component" value="Unassembled WGS sequence"/>
</dbReference>
<keyword evidence="5 8" id="KW-1133">Transmembrane helix</keyword>
<keyword evidence="10" id="KW-1185">Reference proteome</keyword>
<reference evidence="9 10" key="1">
    <citation type="submission" date="2023-04" db="EMBL/GenBank/DDBJ databases">
        <title>Genome of Basidiobolus ranarum AG-B5.</title>
        <authorList>
            <person name="Stajich J.E."/>
            <person name="Carter-House D."/>
            <person name="Gryganskyi A."/>
        </authorList>
    </citation>
    <scope>NUCLEOTIDE SEQUENCE [LARGE SCALE GENOMIC DNA]</scope>
    <source>
        <strain evidence="9 10">AG-B5</strain>
    </source>
</reference>
<dbReference type="PANTHER" id="PTHR43829:SF9">
    <property type="entry name" value="AQUAPORIN-9"/>
    <property type="match status" value="1"/>
</dbReference>
<evidence type="ECO:0000256" key="6">
    <source>
        <dbReference type="ARBA" id="ARBA00023136"/>
    </source>
</evidence>
<dbReference type="Gene3D" id="1.20.1080.10">
    <property type="entry name" value="Glycerol uptake facilitator protein"/>
    <property type="match status" value="1"/>
</dbReference>
<evidence type="ECO:0000256" key="2">
    <source>
        <dbReference type="ARBA" id="ARBA00006175"/>
    </source>
</evidence>
<dbReference type="Pfam" id="PF00230">
    <property type="entry name" value="MIP"/>
    <property type="match status" value="1"/>
</dbReference>
<dbReference type="EMBL" id="JASJQH010007066">
    <property type="protein sequence ID" value="KAK9719010.1"/>
    <property type="molecule type" value="Genomic_DNA"/>
</dbReference>
<comment type="similarity">
    <text evidence="2 7">Belongs to the MIP/aquaporin (TC 1.A.8) family.</text>
</comment>
<keyword evidence="6 8" id="KW-0472">Membrane</keyword>
<dbReference type="PRINTS" id="PR00783">
    <property type="entry name" value="MINTRINSICP"/>
</dbReference>
<dbReference type="PANTHER" id="PTHR43829">
    <property type="entry name" value="AQUAPORIN OR AQUAGLYCEROPORIN RELATED"/>
    <property type="match status" value="1"/>
</dbReference>
<dbReference type="InterPro" id="IPR050363">
    <property type="entry name" value="MIP/Aquaporin"/>
</dbReference>
<feature type="transmembrane region" description="Helical" evidence="8">
    <location>
        <begin position="83"/>
        <end position="114"/>
    </location>
</feature>